<dbReference type="Proteomes" id="UP000598775">
    <property type="component" value="Unassembled WGS sequence"/>
</dbReference>
<name>A0A917F0V1_9MICO</name>
<dbReference type="RefSeq" id="WP_188680689.1">
    <property type="nucleotide sequence ID" value="NZ_BMGP01000007.1"/>
</dbReference>
<accession>A0A917F0V1</accession>
<organism evidence="2 3">
    <name type="scientific">Subtercola lobariae</name>
    <dbReference type="NCBI Taxonomy" id="1588641"/>
    <lineage>
        <taxon>Bacteria</taxon>
        <taxon>Bacillati</taxon>
        <taxon>Actinomycetota</taxon>
        <taxon>Actinomycetes</taxon>
        <taxon>Micrococcales</taxon>
        <taxon>Microbacteriaceae</taxon>
        <taxon>Subtercola</taxon>
    </lineage>
</organism>
<evidence type="ECO:0000313" key="2">
    <source>
        <dbReference type="EMBL" id="GGF39240.1"/>
    </source>
</evidence>
<dbReference type="AlphaFoldDB" id="A0A917F0V1"/>
<protein>
    <submittedName>
        <fullName evidence="2">Uncharacterized protein</fullName>
    </submittedName>
</protein>
<feature type="compositionally biased region" description="Acidic residues" evidence="1">
    <location>
        <begin position="80"/>
        <end position="93"/>
    </location>
</feature>
<gene>
    <name evidence="2" type="ORF">GCM10011399_35150</name>
</gene>
<comment type="caution">
    <text evidence="2">The sequence shown here is derived from an EMBL/GenBank/DDBJ whole genome shotgun (WGS) entry which is preliminary data.</text>
</comment>
<evidence type="ECO:0000256" key="1">
    <source>
        <dbReference type="SAM" id="MobiDB-lite"/>
    </source>
</evidence>
<proteinExistence type="predicted"/>
<sequence length="93" mass="10210">MTDTAPTPSNYTVEYVDGPLKGQIDQRILIGGDYDKTFGVIALVDGIESNFEYTVVSTRELNGELHVSYSFEPKESDPFASDEDDTDLGEALV</sequence>
<reference evidence="2 3" key="1">
    <citation type="journal article" date="2014" name="Int. J. Syst. Evol. Microbiol.">
        <title>Complete genome sequence of Corynebacterium casei LMG S-19264T (=DSM 44701T), isolated from a smear-ripened cheese.</title>
        <authorList>
            <consortium name="US DOE Joint Genome Institute (JGI-PGF)"/>
            <person name="Walter F."/>
            <person name="Albersmeier A."/>
            <person name="Kalinowski J."/>
            <person name="Ruckert C."/>
        </authorList>
    </citation>
    <scope>NUCLEOTIDE SEQUENCE [LARGE SCALE GENOMIC DNA]</scope>
    <source>
        <strain evidence="2 3">CGMCC 1.12976</strain>
    </source>
</reference>
<dbReference type="EMBL" id="BMGP01000007">
    <property type="protein sequence ID" value="GGF39240.1"/>
    <property type="molecule type" value="Genomic_DNA"/>
</dbReference>
<feature type="region of interest" description="Disordered" evidence="1">
    <location>
        <begin position="72"/>
        <end position="93"/>
    </location>
</feature>
<evidence type="ECO:0000313" key="3">
    <source>
        <dbReference type="Proteomes" id="UP000598775"/>
    </source>
</evidence>
<keyword evidence="3" id="KW-1185">Reference proteome</keyword>